<keyword evidence="1" id="KW-0732">Signal</keyword>
<dbReference type="InterPro" id="IPR011990">
    <property type="entry name" value="TPR-like_helical_dom_sf"/>
</dbReference>
<evidence type="ECO:0000313" key="3">
    <source>
        <dbReference type="Proteomes" id="UP000627292"/>
    </source>
</evidence>
<accession>A0A917J460</accession>
<comment type="caution">
    <text evidence="2">The sequence shown here is derived from an EMBL/GenBank/DDBJ whole genome shotgun (WGS) entry which is preliminary data.</text>
</comment>
<feature type="chain" id="PRO_5037456501" evidence="1">
    <location>
        <begin position="22"/>
        <end position="530"/>
    </location>
</feature>
<gene>
    <name evidence="2" type="ORF">GCM10011379_58440</name>
</gene>
<dbReference type="Pfam" id="PF12771">
    <property type="entry name" value="SusD-like_2"/>
    <property type="match status" value="1"/>
</dbReference>
<keyword evidence="3" id="KW-1185">Reference proteome</keyword>
<feature type="signal peptide" evidence="1">
    <location>
        <begin position="1"/>
        <end position="21"/>
    </location>
</feature>
<protein>
    <submittedName>
        <fullName evidence="2">Membrane protein</fullName>
    </submittedName>
</protein>
<dbReference type="AlphaFoldDB" id="A0A917J460"/>
<dbReference type="SUPFAM" id="SSF48452">
    <property type="entry name" value="TPR-like"/>
    <property type="match status" value="1"/>
</dbReference>
<dbReference type="EMBL" id="BMIB01000009">
    <property type="protein sequence ID" value="GGH83284.1"/>
    <property type="molecule type" value="Genomic_DNA"/>
</dbReference>
<dbReference type="RefSeq" id="WP_188959386.1">
    <property type="nucleotide sequence ID" value="NZ_BMIB01000009.1"/>
</dbReference>
<dbReference type="Proteomes" id="UP000627292">
    <property type="component" value="Unassembled WGS sequence"/>
</dbReference>
<proteinExistence type="predicted"/>
<dbReference type="PROSITE" id="PS51257">
    <property type="entry name" value="PROKAR_LIPOPROTEIN"/>
    <property type="match status" value="1"/>
</dbReference>
<evidence type="ECO:0000256" key="1">
    <source>
        <dbReference type="SAM" id="SignalP"/>
    </source>
</evidence>
<dbReference type="InterPro" id="IPR041662">
    <property type="entry name" value="SusD-like_2"/>
</dbReference>
<sequence length="530" mass="57765">MKRTAFKIASLCMLLSGTACKKYLDINNNPNAATSASAENIIPQALAATAGVLNSYNNYGSQLVGYMANAGGYGGFGSAVTYNFSSADYNNLWSGTYDNLEDYQTIINQTNSQIPEYGYYNAAARIMRAMDFQLLVDAYNDVPYTDALQGEGNLTPDYAAAKDIYADLARQLDTAIAIINRTDTASGEIKHMGSVDILFGGDGELWKQYANTLKLRLLVKAGDKATFDNKTFDAAGFLETDAKINPGYTRDNGKQNPQWNNWAYTYTGGAATRSWMPTTWALSFYDGSKLDDPRGYVVYRSFPSTPTNQLGYENSNVASSPSGSAWFAYVNSDANSTSTSGGNSIGVLKGPDAGFPVMLAAESYFLQAEAALKGIITGTPATLFDAGILASFEYLYQLPNGTYSADPDWVSPSGDYQYYKETNEGNYLANFALATTDAQKLEAIITQKYIALNFINAQEAWNDYRRTHYPTITAGSTDATATFASIQSVSSRTDKLPSRILYPTSETNYNPQHVPKNISPFTSSIFWAIP</sequence>
<reference evidence="2" key="1">
    <citation type="journal article" date="2014" name="Int. J. Syst. Evol. Microbiol.">
        <title>Complete genome sequence of Corynebacterium casei LMG S-19264T (=DSM 44701T), isolated from a smear-ripened cheese.</title>
        <authorList>
            <consortium name="US DOE Joint Genome Institute (JGI-PGF)"/>
            <person name="Walter F."/>
            <person name="Albersmeier A."/>
            <person name="Kalinowski J."/>
            <person name="Ruckert C."/>
        </authorList>
    </citation>
    <scope>NUCLEOTIDE SEQUENCE</scope>
    <source>
        <strain evidence="2">CGMCC 1.15290</strain>
    </source>
</reference>
<reference evidence="2" key="2">
    <citation type="submission" date="2020-09" db="EMBL/GenBank/DDBJ databases">
        <authorList>
            <person name="Sun Q."/>
            <person name="Zhou Y."/>
        </authorList>
    </citation>
    <scope>NUCLEOTIDE SEQUENCE</scope>
    <source>
        <strain evidence="2">CGMCC 1.15290</strain>
    </source>
</reference>
<organism evidence="2 3">
    <name type="scientific">Filimonas zeae</name>
    <dbReference type="NCBI Taxonomy" id="1737353"/>
    <lineage>
        <taxon>Bacteria</taxon>
        <taxon>Pseudomonadati</taxon>
        <taxon>Bacteroidota</taxon>
        <taxon>Chitinophagia</taxon>
        <taxon>Chitinophagales</taxon>
        <taxon>Chitinophagaceae</taxon>
        <taxon>Filimonas</taxon>
    </lineage>
</organism>
<dbReference type="Gene3D" id="1.25.40.390">
    <property type="match status" value="1"/>
</dbReference>
<evidence type="ECO:0000313" key="2">
    <source>
        <dbReference type="EMBL" id="GGH83284.1"/>
    </source>
</evidence>
<name>A0A917J460_9BACT</name>